<dbReference type="AlphaFoldDB" id="A0A6G0WSG9"/>
<feature type="region of interest" description="Disordered" evidence="1">
    <location>
        <begin position="1"/>
        <end position="30"/>
    </location>
</feature>
<organism evidence="2 3">
    <name type="scientific">Aphanomyces euteiches</name>
    <dbReference type="NCBI Taxonomy" id="100861"/>
    <lineage>
        <taxon>Eukaryota</taxon>
        <taxon>Sar</taxon>
        <taxon>Stramenopiles</taxon>
        <taxon>Oomycota</taxon>
        <taxon>Saprolegniomycetes</taxon>
        <taxon>Saprolegniales</taxon>
        <taxon>Verrucalvaceae</taxon>
        <taxon>Aphanomyces</taxon>
    </lineage>
</organism>
<accession>A0A6G0WSG9</accession>
<dbReference type="EMBL" id="VJMJ01000154">
    <property type="protein sequence ID" value="KAF0730432.1"/>
    <property type="molecule type" value="Genomic_DNA"/>
</dbReference>
<sequence>MSKQARQASKTSTKTTAHRLVSPATMEQALPLPFGQQRRHMAPSRPARPHRALTWLRAASMAENGHGNVPALRTSLSSTDSKHKQPRSQNLHRSEYYFVNHIACGPSTGETDHAAYHTKTTMWR</sequence>
<evidence type="ECO:0000313" key="3">
    <source>
        <dbReference type="Proteomes" id="UP000481153"/>
    </source>
</evidence>
<comment type="caution">
    <text evidence="2">The sequence shown here is derived from an EMBL/GenBank/DDBJ whole genome shotgun (WGS) entry which is preliminary data.</text>
</comment>
<name>A0A6G0WSG9_9STRA</name>
<evidence type="ECO:0000256" key="1">
    <source>
        <dbReference type="SAM" id="MobiDB-lite"/>
    </source>
</evidence>
<gene>
    <name evidence="2" type="ORF">Ae201684_012132</name>
</gene>
<feature type="compositionally biased region" description="Polar residues" evidence="1">
    <location>
        <begin position="1"/>
        <end position="15"/>
    </location>
</feature>
<feature type="region of interest" description="Disordered" evidence="1">
    <location>
        <begin position="65"/>
        <end position="93"/>
    </location>
</feature>
<keyword evidence="3" id="KW-1185">Reference proteome</keyword>
<proteinExistence type="predicted"/>
<protein>
    <submittedName>
        <fullName evidence="2">Uncharacterized protein</fullName>
    </submittedName>
</protein>
<dbReference type="Proteomes" id="UP000481153">
    <property type="component" value="Unassembled WGS sequence"/>
</dbReference>
<reference evidence="2 3" key="1">
    <citation type="submission" date="2019-07" db="EMBL/GenBank/DDBJ databases">
        <title>Genomics analysis of Aphanomyces spp. identifies a new class of oomycete effector associated with host adaptation.</title>
        <authorList>
            <person name="Gaulin E."/>
        </authorList>
    </citation>
    <scope>NUCLEOTIDE SEQUENCE [LARGE SCALE GENOMIC DNA]</scope>
    <source>
        <strain evidence="2 3">ATCC 201684</strain>
    </source>
</reference>
<evidence type="ECO:0000313" key="2">
    <source>
        <dbReference type="EMBL" id="KAF0730432.1"/>
    </source>
</evidence>